<organism evidence="2 3">
    <name type="scientific">Metabacillus arenae</name>
    <dbReference type="NCBI Taxonomy" id="2771434"/>
    <lineage>
        <taxon>Bacteria</taxon>
        <taxon>Bacillati</taxon>
        <taxon>Bacillota</taxon>
        <taxon>Bacilli</taxon>
        <taxon>Bacillales</taxon>
        <taxon>Bacillaceae</taxon>
        <taxon>Metabacillus</taxon>
    </lineage>
</organism>
<evidence type="ECO:0000313" key="2">
    <source>
        <dbReference type="EMBL" id="MBD1381748.1"/>
    </source>
</evidence>
<dbReference type="SUPFAM" id="SSF56672">
    <property type="entry name" value="DNA/RNA polymerases"/>
    <property type="match status" value="1"/>
</dbReference>
<dbReference type="AlphaFoldDB" id="A0A926NJK1"/>
<reference evidence="2" key="1">
    <citation type="submission" date="2020-09" db="EMBL/GenBank/DDBJ databases">
        <title>A novel bacterium of genus Bacillus, isolated from South China Sea.</title>
        <authorList>
            <person name="Huang H."/>
            <person name="Mo K."/>
            <person name="Hu Y."/>
        </authorList>
    </citation>
    <scope>NUCLEOTIDE SEQUENCE</scope>
    <source>
        <strain evidence="2">IB182487</strain>
    </source>
</reference>
<dbReference type="Pfam" id="PF00078">
    <property type="entry name" value="RVT_1"/>
    <property type="match status" value="1"/>
</dbReference>
<dbReference type="Proteomes" id="UP000626844">
    <property type="component" value="Unassembled WGS sequence"/>
</dbReference>
<evidence type="ECO:0000259" key="1">
    <source>
        <dbReference type="PROSITE" id="PS50878"/>
    </source>
</evidence>
<keyword evidence="3" id="KW-1185">Reference proteome</keyword>
<dbReference type="RefSeq" id="WP_191159346.1">
    <property type="nucleotide sequence ID" value="NZ_JACXAI010000021.1"/>
</dbReference>
<comment type="caution">
    <text evidence="2">The sequence shown here is derived from an EMBL/GenBank/DDBJ whole genome shotgun (WGS) entry which is preliminary data.</text>
</comment>
<dbReference type="InterPro" id="IPR000477">
    <property type="entry name" value="RT_dom"/>
</dbReference>
<name>A0A926NJK1_9BACI</name>
<proteinExistence type="predicted"/>
<evidence type="ECO:0000313" key="3">
    <source>
        <dbReference type="Proteomes" id="UP000626844"/>
    </source>
</evidence>
<accession>A0A926NJK1</accession>
<feature type="domain" description="Reverse transcriptase" evidence="1">
    <location>
        <begin position="1"/>
        <end position="63"/>
    </location>
</feature>
<dbReference type="PROSITE" id="PS50878">
    <property type="entry name" value="RT_POL"/>
    <property type="match status" value="1"/>
</dbReference>
<dbReference type="EMBL" id="JACXAI010000021">
    <property type="protein sequence ID" value="MBD1381748.1"/>
    <property type="molecule type" value="Genomic_DNA"/>
</dbReference>
<gene>
    <name evidence="2" type="ORF">IC621_16060</name>
</gene>
<sequence length="63" mass="7338">MEGKDVHVNETGTPQGGSVSVLLSNIYLHYVLDLWFEKIIKPRLKGESYLIRYIDDFVVCFQY</sequence>
<dbReference type="InterPro" id="IPR043502">
    <property type="entry name" value="DNA/RNA_pol_sf"/>
</dbReference>
<protein>
    <recommendedName>
        <fullName evidence="1">Reverse transcriptase domain-containing protein</fullName>
    </recommendedName>
</protein>